<dbReference type="InterPro" id="IPR029063">
    <property type="entry name" value="SAM-dependent_MTases_sf"/>
</dbReference>
<dbReference type="SUPFAM" id="SSF53335">
    <property type="entry name" value="S-adenosyl-L-methionine-dependent methyltransferases"/>
    <property type="match status" value="1"/>
</dbReference>
<comment type="caution">
    <text evidence="5">Lacks conserved residue(s) required for the propagation of feature annotation.</text>
</comment>
<dbReference type="InterPro" id="IPR049561">
    <property type="entry name" value="NSUN5_7_fdxn-like"/>
</dbReference>
<evidence type="ECO:0000259" key="6">
    <source>
        <dbReference type="PROSITE" id="PS51686"/>
    </source>
</evidence>
<dbReference type="InterPro" id="IPR001678">
    <property type="entry name" value="MeTrfase_RsmB-F_NOP2_dom"/>
</dbReference>
<keyword evidence="8" id="KW-1185">Reference proteome</keyword>
<reference evidence="7" key="2">
    <citation type="submission" date="2023-05" db="EMBL/GenBank/DDBJ databases">
        <authorList>
            <person name="Fouks B."/>
        </authorList>
    </citation>
    <scope>NUCLEOTIDE SEQUENCE</scope>
    <source>
        <strain evidence="7">Stay&amp;Tobe</strain>
        <tissue evidence="7">Testes</tissue>
    </source>
</reference>
<gene>
    <name evidence="7" type="ORF">L9F63_020471</name>
</gene>
<protein>
    <recommendedName>
        <fullName evidence="6">SAM-dependent MTase RsmB/NOP-type domain-containing protein</fullName>
    </recommendedName>
</protein>
<evidence type="ECO:0000256" key="2">
    <source>
        <dbReference type="ARBA" id="ARBA00022679"/>
    </source>
</evidence>
<dbReference type="GO" id="GO:0008173">
    <property type="term" value="F:RNA methyltransferase activity"/>
    <property type="evidence" value="ECO:0007669"/>
    <property type="project" value="InterPro"/>
</dbReference>
<evidence type="ECO:0000256" key="1">
    <source>
        <dbReference type="ARBA" id="ARBA00022603"/>
    </source>
</evidence>
<keyword evidence="2 5" id="KW-0808">Transferase</keyword>
<evidence type="ECO:0000256" key="3">
    <source>
        <dbReference type="ARBA" id="ARBA00022691"/>
    </source>
</evidence>
<dbReference type="InterPro" id="IPR023267">
    <property type="entry name" value="RCMT"/>
</dbReference>
<dbReference type="PANTHER" id="PTHR22807:SF4">
    <property type="entry name" value="28S RRNA (CYTOSINE-C(5))-METHYLTRANSFERASE"/>
    <property type="match status" value="1"/>
</dbReference>
<dbReference type="Proteomes" id="UP001233999">
    <property type="component" value="Unassembled WGS sequence"/>
</dbReference>
<keyword evidence="1 5" id="KW-0489">Methyltransferase</keyword>
<dbReference type="GO" id="GO:0005730">
    <property type="term" value="C:nucleolus"/>
    <property type="evidence" value="ECO:0007669"/>
    <property type="project" value="TreeGrafter"/>
</dbReference>
<feature type="non-terminal residue" evidence="7">
    <location>
        <position position="318"/>
    </location>
</feature>
<dbReference type="AlphaFoldDB" id="A0AAD8ED34"/>
<dbReference type="Pfam" id="PF01189">
    <property type="entry name" value="Methyltr_RsmB-F"/>
    <property type="match status" value="1"/>
</dbReference>
<dbReference type="GO" id="GO:0003723">
    <property type="term" value="F:RNA binding"/>
    <property type="evidence" value="ECO:0007669"/>
    <property type="project" value="UniProtKB-UniRule"/>
</dbReference>
<reference evidence="7" key="1">
    <citation type="journal article" date="2023" name="IScience">
        <title>Live-bearing cockroach genome reveals convergent evolutionary mechanisms linked to viviparity in insects and beyond.</title>
        <authorList>
            <person name="Fouks B."/>
            <person name="Harrison M.C."/>
            <person name="Mikhailova A.A."/>
            <person name="Marchal E."/>
            <person name="English S."/>
            <person name="Carruthers M."/>
            <person name="Jennings E.C."/>
            <person name="Chiamaka E.L."/>
            <person name="Frigard R.A."/>
            <person name="Pippel M."/>
            <person name="Attardo G.M."/>
            <person name="Benoit J.B."/>
            <person name="Bornberg-Bauer E."/>
            <person name="Tobe S.S."/>
        </authorList>
    </citation>
    <scope>NUCLEOTIDE SEQUENCE</scope>
    <source>
        <strain evidence="7">Stay&amp;Tobe</strain>
    </source>
</reference>
<keyword evidence="4 5" id="KW-0694">RNA-binding</keyword>
<evidence type="ECO:0000256" key="5">
    <source>
        <dbReference type="PROSITE-ProRule" id="PRU01023"/>
    </source>
</evidence>
<dbReference type="PANTHER" id="PTHR22807">
    <property type="entry name" value="NOP2 YEAST -RELATED NOL1/NOP2/FMU SUN DOMAIN-CONTAINING"/>
    <property type="match status" value="1"/>
</dbReference>
<sequence>MSNMNKIEHSIKVPRIYKAASKIIKSVKEGGSLKNLIYDNKHTNIKGLYALVVKTLQKEDVLERLISESKILEKEVRADPWLIRILITELLFGRKKLGGNSKPVQTVLSYYDVLLKTLEDAEEEIGHFDSNQNQDVIPRYVRVNTLILRVKDALKYFQDEGWKLISLKGISDYDAFLNRISSLAEDEFIPDYHIKELLIFPNKTEFFQHELYLNGSLILQDKASCLSSWILNPSPGSTVLDMCAAPGMKTTHLAAIMQNTGTLHAVEMNEARYKSLCKQIEKNGITCTETHHQDAMKLNAESCKGVEFILVDPSCSGS</sequence>
<feature type="domain" description="SAM-dependent MTase RsmB/NOP-type" evidence="6">
    <location>
        <begin position="129"/>
        <end position="318"/>
    </location>
</feature>
<comment type="similarity">
    <text evidence="5">Belongs to the class I-like SAM-binding methyltransferase superfamily. RsmB/NOP family.</text>
</comment>
<dbReference type="PRINTS" id="PR02008">
    <property type="entry name" value="RCMTFAMILY"/>
</dbReference>
<dbReference type="Gene3D" id="3.40.50.150">
    <property type="entry name" value="Vaccinia Virus protein VP39"/>
    <property type="match status" value="1"/>
</dbReference>
<proteinExistence type="inferred from homology"/>
<comment type="caution">
    <text evidence="7">The sequence shown here is derived from an EMBL/GenBank/DDBJ whole genome shotgun (WGS) entry which is preliminary data.</text>
</comment>
<evidence type="ECO:0000313" key="8">
    <source>
        <dbReference type="Proteomes" id="UP001233999"/>
    </source>
</evidence>
<name>A0AAD8ED34_DIPPU</name>
<dbReference type="EMBL" id="JASPKZ010007239">
    <property type="protein sequence ID" value="KAJ9585883.1"/>
    <property type="molecule type" value="Genomic_DNA"/>
</dbReference>
<dbReference type="GO" id="GO:0070475">
    <property type="term" value="P:rRNA base methylation"/>
    <property type="evidence" value="ECO:0007669"/>
    <property type="project" value="TreeGrafter"/>
</dbReference>
<feature type="binding site" evidence="5">
    <location>
        <position position="294"/>
    </location>
    <ligand>
        <name>S-adenosyl-L-methionine</name>
        <dbReference type="ChEBI" id="CHEBI:59789"/>
    </ligand>
</feature>
<organism evidence="7 8">
    <name type="scientific">Diploptera punctata</name>
    <name type="common">Pacific beetle cockroach</name>
    <dbReference type="NCBI Taxonomy" id="6984"/>
    <lineage>
        <taxon>Eukaryota</taxon>
        <taxon>Metazoa</taxon>
        <taxon>Ecdysozoa</taxon>
        <taxon>Arthropoda</taxon>
        <taxon>Hexapoda</taxon>
        <taxon>Insecta</taxon>
        <taxon>Pterygota</taxon>
        <taxon>Neoptera</taxon>
        <taxon>Polyneoptera</taxon>
        <taxon>Dictyoptera</taxon>
        <taxon>Blattodea</taxon>
        <taxon>Blaberoidea</taxon>
        <taxon>Blaberidae</taxon>
        <taxon>Diplopterinae</taxon>
        <taxon>Diploptera</taxon>
    </lineage>
</organism>
<feature type="binding site" evidence="5">
    <location>
        <position position="267"/>
    </location>
    <ligand>
        <name>S-adenosyl-L-methionine</name>
        <dbReference type="ChEBI" id="CHEBI:59789"/>
    </ligand>
</feature>
<evidence type="ECO:0000313" key="7">
    <source>
        <dbReference type="EMBL" id="KAJ9585883.1"/>
    </source>
</evidence>
<accession>A0AAD8ED34</accession>
<dbReference type="Gene3D" id="3.30.70.1170">
    <property type="entry name" value="Sun protein, domain 3"/>
    <property type="match status" value="1"/>
</dbReference>
<feature type="binding site" evidence="5">
    <location>
        <position position="312"/>
    </location>
    <ligand>
        <name>S-adenosyl-L-methionine</name>
        <dbReference type="ChEBI" id="CHEBI:59789"/>
    </ligand>
</feature>
<dbReference type="Pfam" id="PF21148">
    <property type="entry name" value="NSUN5_fdxn-like"/>
    <property type="match status" value="1"/>
</dbReference>
<dbReference type="PROSITE" id="PS51686">
    <property type="entry name" value="SAM_MT_RSMB_NOP"/>
    <property type="match status" value="1"/>
</dbReference>
<evidence type="ECO:0000256" key="4">
    <source>
        <dbReference type="ARBA" id="ARBA00022884"/>
    </source>
</evidence>
<keyword evidence="3 5" id="KW-0949">S-adenosyl-L-methionine</keyword>
<dbReference type="InterPro" id="IPR048889">
    <property type="entry name" value="NSUN5_RCM1_N"/>
</dbReference>
<dbReference type="InterPro" id="IPR049560">
    <property type="entry name" value="MeTrfase_RsmB-F_NOP2_cat"/>
</dbReference>
<dbReference type="Pfam" id="PF21153">
    <property type="entry name" value="NSUN5_N"/>
    <property type="match status" value="1"/>
</dbReference>